<evidence type="ECO:0000313" key="3">
    <source>
        <dbReference type="Proteomes" id="UP000005408"/>
    </source>
</evidence>
<dbReference type="Proteomes" id="UP000005408">
    <property type="component" value="Unassembled WGS sequence"/>
</dbReference>
<name>A0A8W8LE50_MAGGI</name>
<dbReference type="OrthoDB" id="10446454at2759"/>
<feature type="signal peptide" evidence="1">
    <location>
        <begin position="1"/>
        <end position="19"/>
    </location>
</feature>
<proteinExistence type="predicted"/>
<feature type="chain" id="PRO_5036499237" evidence="1">
    <location>
        <begin position="20"/>
        <end position="147"/>
    </location>
</feature>
<keyword evidence="3" id="KW-1185">Reference proteome</keyword>
<dbReference type="OMA" id="QLYKMAD"/>
<dbReference type="EnsemblMetazoa" id="G27579.1">
    <property type="protein sequence ID" value="G27579.1:cds"/>
    <property type="gene ID" value="G27579"/>
</dbReference>
<dbReference type="PROSITE" id="PS51257">
    <property type="entry name" value="PROKAR_LIPOPROTEIN"/>
    <property type="match status" value="1"/>
</dbReference>
<reference evidence="2" key="1">
    <citation type="submission" date="2022-08" db="UniProtKB">
        <authorList>
            <consortium name="EnsemblMetazoa"/>
        </authorList>
    </citation>
    <scope>IDENTIFICATION</scope>
    <source>
        <strain evidence="2">05x7-T-G4-1.051#20</strain>
    </source>
</reference>
<protein>
    <submittedName>
        <fullName evidence="2">Uncharacterized protein</fullName>
    </submittedName>
</protein>
<evidence type="ECO:0000313" key="2">
    <source>
        <dbReference type="EnsemblMetazoa" id="G27579.1:cds"/>
    </source>
</evidence>
<dbReference type="AlphaFoldDB" id="A0A8W8LE50"/>
<organism evidence="2 3">
    <name type="scientific">Magallana gigas</name>
    <name type="common">Pacific oyster</name>
    <name type="synonym">Crassostrea gigas</name>
    <dbReference type="NCBI Taxonomy" id="29159"/>
    <lineage>
        <taxon>Eukaryota</taxon>
        <taxon>Metazoa</taxon>
        <taxon>Spiralia</taxon>
        <taxon>Lophotrochozoa</taxon>
        <taxon>Mollusca</taxon>
        <taxon>Bivalvia</taxon>
        <taxon>Autobranchia</taxon>
        <taxon>Pteriomorphia</taxon>
        <taxon>Ostreida</taxon>
        <taxon>Ostreoidea</taxon>
        <taxon>Ostreidae</taxon>
        <taxon>Magallana</taxon>
    </lineage>
</organism>
<sequence>MWRAIVLILNAASVACLLGSDFFSLSPFEQRAFEGVPGIPAEQLYKMADGSVSDAIKLKARLSLSGGAAPVPVVVSGGGSPGVPASVPVNHGGSPSTVSGGSPGRIPSYYSLFRPSPSFGGLQLAYIHPGYPHTGLHRNLATMALID</sequence>
<accession>A0A8W8LE50</accession>
<evidence type="ECO:0000256" key="1">
    <source>
        <dbReference type="SAM" id="SignalP"/>
    </source>
</evidence>
<keyword evidence="1" id="KW-0732">Signal</keyword>